<feature type="domain" description="Thioredoxin" evidence="9">
    <location>
        <begin position="13"/>
        <end position="213"/>
    </location>
</feature>
<keyword evidence="5 7" id="KW-1015">Disulfide bond</keyword>
<dbReference type="Pfam" id="PF01323">
    <property type="entry name" value="DSBA"/>
    <property type="match status" value="1"/>
</dbReference>
<evidence type="ECO:0000313" key="11">
    <source>
        <dbReference type="Proteomes" id="UP001589813"/>
    </source>
</evidence>
<dbReference type="InterPro" id="IPR001853">
    <property type="entry name" value="DSBA-like_thioredoxin_dom"/>
</dbReference>
<dbReference type="CDD" id="cd03019">
    <property type="entry name" value="DsbA_DsbA"/>
    <property type="match status" value="1"/>
</dbReference>
<keyword evidence="3 8" id="KW-0732">Signal</keyword>
<evidence type="ECO:0000256" key="4">
    <source>
        <dbReference type="ARBA" id="ARBA00022764"/>
    </source>
</evidence>
<feature type="signal peptide" evidence="8">
    <location>
        <begin position="1"/>
        <end position="23"/>
    </location>
</feature>
<sequence length="215" mass="23556">MFKPLFKAIVLCAGVAVSAISAAATTFTEGKHYEVVADTATATPVVTEFFSFYCGHCFAFEPLANKLAASLPKGVKFEKNHVDFIQASPPEVQNSMARAYLVAHNAGKGEEVAGMIFNYIHRQKANFAADGDIRSLLLVNNFDSATFDKGFNSMPVLAAANKMKEQQTYWTEKKVLTGVPMLLVNGKFKVKFDGLDEKNAEKELIELLAYLSAKK</sequence>
<protein>
    <recommendedName>
        <fullName evidence="7">Thiol:disulfide interchange protein</fullName>
    </recommendedName>
</protein>
<evidence type="ECO:0000256" key="7">
    <source>
        <dbReference type="PIRNR" id="PIRNR001488"/>
    </source>
</evidence>
<dbReference type="Proteomes" id="UP001589813">
    <property type="component" value="Unassembled WGS sequence"/>
</dbReference>
<proteinExistence type="inferred from homology"/>
<feature type="chain" id="PRO_5045965725" description="Thiol:disulfide interchange protein" evidence="8">
    <location>
        <begin position="24"/>
        <end position="215"/>
    </location>
</feature>
<evidence type="ECO:0000259" key="9">
    <source>
        <dbReference type="PROSITE" id="PS51352"/>
    </source>
</evidence>
<evidence type="ECO:0000256" key="5">
    <source>
        <dbReference type="ARBA" id="ARBA00023157"/>
    </source>
</evidence>
<keyword evidence="6" id="KW-0676">Redox-active center</keyword>
<name>A0ABV6BFC2_9GAMM</name>
<organism evidence="10 11">
    <name type="scientific">Rheinheimera tilapiae</name>
    <dbReference type="NCBI Taxonomy" id="875043"/>
    <lineage>
        <taxon>Bacteria</taxon>
        <taxon>Pseudomonadati</taxon>
        <taxon>Pseudomonadota</taxon>
        <taxon>Gammaproteobacteria</taxon>
        <taxon>Chromatiales</taxon>
        <taxon>Chromatiaceae</taxon>
        <taxon>Rheinheimera</taxon>
    </lineage>
</organism>
<dbReference type="RefSeq" id="WP_377245671.1">
    <property type="nucleotide sequence ID" value="NZ_JBHLXP010000003.1"/>
</dbReference>
<dbReference type="PIRSF" id="PIRSF001488">
    <property type="entry name" value="Tdi_protein"/>
    <property type="match status" value="1"/>
</dbReference>
<comment type="caution">
    <text evidence="10">The sequence shown here is derived from an EMBL/GenBank/DDBJ whole genome shotgun (WGS) entry which is preliminary data.</text>
</comment>
<dbReference type="InterPro" id="IPR023205">
    <property type="entry name" value="DsbA/DsbL"/>
</dbReference>
<evidence type="ECO:0000256" key="2">
    <source>
        <dbReference type="ARBA" id="ARBA00005791"/>
    </source>
</evidence>
<dbReference type="InterPro" id="IPR036249">
    <property type="entry name" value="Thioredoxin-like_sf"/>
</dbReference>
<dbReference type="SUPFAM" id="SSF52833">
    <property type="entry name" value="Thioredoxin-like"/>
    <property type="match status" value="1"/>
</dbReference>
<dbReference type="EMBL" id="JBHLXP010000003">
    <property type="protein sequence ID" value="MFC0049574.1"/>
    <property type="molecule type" value="Genomic_DNA"/>
</dbReference>
<dbReference type="InterPro" id="IPR050824">
    <property type="entry name" value="Thiol_disulfide_DsbA"/>
</dbReference>
<accession>A0ABV6BFC2</accession>
<evidence type="ECO:0000256" key="6">
    <source>
        <dbReference type="ARBA" id="ARBA00023284"/>
    </source>
</evidence>
<evidence type="ECO:0000256" key="8">
    <source>
        <dbReference type="SAM" id="SignalP"/>
    </source>
</evidence>
<dbReference type="Gene3D" id="3.40.30.10">
    <property type="entry name" value="Glutaredoxin"/>
    <property type="match status" value="1"/>
</dbReference>
<reference evidence="10 11" key="1">
    <citation type="submission" date="2024-09" db="EMBL/GenBank/DDBJ databases">
        <authorList>
            <person name="Sun Q."/>
            <person name="Mori K."/>
        </authorList>
    </citation>
    <scope>NUCLEOTIDE SEQUENCE [LARGE SCALE GENOMIC DNA]</scope>
    <source>
        <strain evidence="10 11">KCTC 23315</strain>
    </source>
</reference>
<evidence type="ECO:0000313" key="10">
    <source>
        <dbReference type="EMBL" id="MFC0049574.1"/>
    </source>
</evidence>
<dbReference type="PANTHER" id="PTHR35891">
    <property type="entry name" value="THIOL:DISULFIDE INTERCHANGE PROTEIN DSBA"/>
    <property type="match status" value="1"/>
</dbReference>
<gene>
    <name evidence="10" type="ORF">ACFFJP_14855</name>
</gene>
<keyword evidence="11" id="KW-1185">Reference proteome</keyword>
<evidence type="ECO:0000256" key="3">
    <source>
        <dbReference type="ARBA" id="ARBA00022729"/>
    </source>
</evidence>
<dbReference type="PROSITE" id="PS51352">
    <property type="entry name" value="THIOREDOXIN_2"/>
    <property type="match status" value="1"/>
</dbReference>
<evidence type="ECO:0000256" key="1">
    <source>
        <dbReference type="ARBA" id="ARBA00004418"/>
    </source>
</evidence>
<comment type="subcellular location">
    <subcellularLocation>
        <location evidence="1 7">Periplasm</location>
    </subcellularLocation>
</comment>
<dbReference type="InterPro" id="IPR013766">
    <property type="entry name" value="Thioredoxin_domain"/>
</dbReference>
<keyword evidence="4 7" id="KW-0574">Periplasm</keyword>
<comment type="similarity">
    <text evidence="2">Belongs to the thioredoxin family. DsbA subfamily.</text>
</comment>
<dbReference type="PANTHER" id="PTHR35891:SF2">
    <property type="entry name" value="THIOL:DISULFIDE INTERCHANGE PROTEIN DSBA"/>
    <property type="match status" value="1"/>
</dbReference>